<evidence type="ECO:0000259" key="8">
    <source>
        <dbReference type="Pfam" id="PF13813"/>
    </source>
</evidence>
<keyword evidence="4 7" id="KW-0812">Transmembrane</keyword>
<evidence type="ECO:0000313" key="10">
    <source>
        <dbReference type="Proteomes" id="UP001375240"/>
    </source>
</evidence>
<dbReference type="PANTHER" id="PTHR31595:SF27">
    <property type="entry name" value="WAX SYNTHASE DOMAIN-CONTAINING PROTEIN-RELATED"/>
    <property type="match status" value="1"/>
</dbReference>
<dbReference type="InterPro" id="IPR044851">
    <property type="entry name" value="Wax_synthase"/>
</dbReference>
<dbReference type="AlphaFoldDB" id="A0AAV9UKE0"/>
<accession>A0AAV9UKE0</accession>
<sequence length="430" mass="49549">MAPPAGTTVINWNWCTPTITRHILNYTVVFGVTATLMTSTPRRSFLRYASIPVLLYLCASIFRSSQATFPRNEVFLADWGCTAYDVFLHAVTLLLLQDIDSSDPLISKPHSGRPPSYLVQFWRAMSYCVNARGINTPYQIKNVPAFDSKKPDWVPSRRRFLLTNTMWLFALYAVQDLLYSQELSVADEIRFLGVDCENFFIRNPQDGPITSDQLGYRVAITMLVWSLLIPLAVNLQYTFLSLVAVGTGLSEPRNWPPAFGAARDSYTLRLFWGKFWHQTLRWHLSKPAQFITHAVLRLPHKGLVQRYVNILCVFMLSGVMHAGQSYMMLQRQGIELRQKAALREMAFFTTMAVGIMIEDGVQWLFRNEKERKGEQEEGFVLWKRIVGYVWVWGAMILVAPFIDYPKFRARLPTWLPAHLWGLFWQSEALQ</sequence>
<evidence type="ECO:0000256" key="1">
    <source>
        <dbReference type="ARBA" id="ARBA00004141"/>
    </source>
</evidence>
<dbReference type="GO" id="GO:0008374">
    <property type="term" value="F:O-acyltransferase activity"/>
    <property type="evidence" value="ECO:0007669"/>
    <property type="project" value="InterPro"/>
</dbReference>
<organism evidence="9 10">
    <name type="scientific">Orbilia brochopaga</name>
    <dbReference type="NCBI Taxonomy" id="3140254"/>
    <lineage>
        <taxon>Eukaryota</taxon>
        <taxon>Fungi</taxon>
        <taxon>Dikarya</taxon>
        <taxon>Ascomycota</taxon>
        <taxon>Pezizomycotina</taxon>
        <taxon>Orbiliomycetes</taxon>
        <taxon>Orbiliales</taxon>
        <taxon>Orbiliaceae</taxon>
        <taxon>Orbilia</taxon>
    </lineage>
</organism>
<dbReference type="GO" id="GO:0006629">
    <property type="term" value="P:lipid metabolic process"/>
    <property type="evidence" value="ECO:0007669"/>
    <property type="project" value="InterPro"/>
</dbReference>
<name>A0AAV9UKE0_9PEZI</name>
<feature type="transmembrane region" description="Helical" evidence="7">
    <location>
        <begin position="385"/>
        <end position="402"/>
    </location>
</feature>
<feature type="transmembrane region" description="Helical" evidence="7">
    <location>
        <begin position="45"/>
        <end position="62"/>
    </location>
</feature>
<proteinExistence type="inferred from homology"/>
<keyword evidence="5 7" id="KW-1133">Transmembrane helix</keyword>
<feature type="transmembrane region" description="Helical" evidence="7">
    <location>
        <begin position="341"/>
        <end position="365"/>
    </location>
</feature>
<evidence type="ECO:0000256" key="7">
    <source>
        <dbReference type="SAM" id="Phobius"/>
    </source>
</evidence>
<feature type="domain" description="Wax synthase" evidence="8">
    <location>
        <begin position="255"/>
        <end position="333"/>
    </location>
</feature>
<dbReference type="Pfam" id="PF13813">
    <property type="entry name" value="MBOAT_2"/>
    <property type="match status" value="1"/>
</dbReference>
<dbReference type="PANTHER" id="PTHR31595">
    <property type="entry name" value="LONG-CHAIN-ALCOHOL O-FATTY-ACYLTRANSFERASE 3-RELATED"/>
    <property type="match status" value="1"/>
</dbReference>
<evidence type="ECO:0000256" key="6">
    <source>
        <dbReference type="ARBA" id="ARBA00023136"/>
    </source>
</evidence>
<dbReference type="InterPro" id="IPR032805">
    <property type="entry name" value="Wax_synthase_dom"/>
</dbReference>
<evidence type="ECO:0000256" key="4">
    <source>
        <dbReference type="ARBA" id="ARBA00022692"/>
    </source>
</evidence>
<feature type="transmembrane region" description="Helical" evidence="7">
    <location>
        <begin position="307"/>
        <end position="329"/>
    </location>
</feature>
<comment type="similarity">
    <text evidence="2">Belongs to the wax synthase family.</text>
</comment>
<reference evidence="9 10" key="1">
    <citation type="submission" date="2019-10" db="EMBL/GenBank/DDBJ databases">
        <authorList>
            <person name="Palmer J.M."/>
        </authorList>
    </citation>
    <scope>NUCLEOTIDE SEQUENCE [LARGE SCALE GENOMIC DNA]</scope>
    <source>
        <strain evidence="9 10">TWF696</strain>
    </source>
</reference>
<comment type="caution">
    <text evidence="9">The sequence shown here is derived from an EMBL/GenBank/DDBJ whole genome shotgun (WGS) entry which is preliminary data.</text>
</comment>
<dbReference type="Proteomes" id="UP001375240">
    <property type="component" value="Unassembled WGS sequence"/>
</dbReference>
<keyword evidence="3" id="KW-0808">Transferase</keyword>
<evidence type="ECO:0000256" key="5">
    <source>
        <dbReference type="ARBA" id="ARBA00022989"/>
    </source>
</evidence>
<evidence type="ECO:0000313" key="9">
    <source>
        <dbReference type="EMBL" id="KAK6343838.1"/>
    </source>
</evidence>
<comment type="subcellular location">
    <subcellularLocation>
        <location evidence="1">Membrane</location>
        <topology evidence="1">Multi-pass membrane protein</topology>
    </subcellularLocation>
</comment>
<dbReference type="EMBL" id="JAVHNQ010000006">
    <property type="protein sequence ID" value="KAK6343838.1"/>
    <property type="molecule type" value="Genomic_DNA"/>
</dbReference>
<keyword evidence="6 7" id="KW-0472">Membrane</keyword>
<evidence type="ECO:0000256" key="3">
    <source>
        <dbReference type="ARBA" id="ARBA00022679"/>
    </source>
</evidence>
<gene>
    <name evidence="9" type="ORF">TWF696_007494</name>
</gene>
<evidence type="ECO:0000256" key="2">
    <source>
        <dbReference type="ARBA" id="ARBA00007282"/>
    </source>
</evidence>
<keyword evidence="10" id="KW-1185">Reference proteome</keyword>
<dbReference type="GO" id="GO:0016020">
    <property type="term" value="C:membrane"/>
    <property type="evidence" value="ECO:0007669"/>
    <property type="project" value="UniProtKB-SubCell"/>
</dbReference>
<protein>
    <recommendedName>
        <fullName evidence="8">Wax synthase domain-containing protein</fullName>
    </recommendedName>
</protein>